<gene>
    <name evidence="1" type="ORF">EHH44_07570</name>
</gene>
<evidence type="ECO:0000313" key="1">
    <source>
        <dbReference type="EMBL" id="RRR46334.1"/>
    </source>
</evidence>
<evidence type="ECO:0000313" key="2">
    <source>
        <dbReference type="Proteomes" id="UP000268891"/>
    </source>
</evidence>
<keyword evidence="2" id="KW-1185">Reference proteome</keyword>
<organism evidence="1 2">
    <name type="scientific">Mycolicibacter terrae</name>
    <dbReference type="NCBI Taxonomy" id="1788"/>
    <lineage>
        <taxon>Bacteria</taxon>
        <taxon>Bacillati</taxon>
        <taxon>Actinomycetota</taxon>
        <taxon>Actinomycetes</taxon>
        <taxon>Mycobacteriales</taxon>
        <taxon>Mycobacteriaceae</taxon>
        <taxon>Mycolicibacter</taxon>
    </lineage>
</organism>
<comment type="caution">
    <text evidence="1">The sequence shown here is derived from an EMBL/GenBank/DDBJ whole genome shotgun (WGS) entry which is preliminary data.</text>
</comment>
<name>A0ACD2EPW2_9MYCO</name>
<dbReference type="EMBL" id="RRZR01000010">
    <property type="protein sequence ID" value="RRR46334.1"/>
    <property type="molecule type" value="Genomic_DNA"/>
</dbReference>
<accession>A0ACD2EPW2</accession>
<protein>
    <submittedName>
        <fullName evidence="1">RND family transporter</fullName>
    </submittedName>
</protein>
<dbReference type="Proteomes" id="UP000268891">
    <property type="component" value="Unassembled WGS sequence"/>
</dbReference>
<proteinExistence type="predicted"/>
<sequence length="997" mass="103957">MPPRRDRCGSERCSTVNRGSRNCSTVCPSDCRPLPELADFVARFTQRWAVAVVLAWIAAAGLANLAVPQLERVVASHSGSFMPADAANNVAAGRAAQLFGDAPSNNLNYVVLERDQSLRPADRHYYEALVAALRADSRHVQAVTDLWTAPLTASAPQSRDQRAVNMMVRLSGALGTSAAAESVTAVRDAVARLGPPAGLQVFVTGPGATLVDEFAAIDHQMLAITAVTVLVIMLLLLLVYRSPVAAAVPLISVGLALALARPLVALLAEHGLVEVSLFTVALLAAMILGAGTDYAIFLIGRYHEGRRRGIDPADALAAAYRGVAPVIVGSGLTIAAALACLSLARISMFRSAGMPCGIGILVVLAAALTLTPALIALAGRRGLLEPRRSLIARRWRRLGVVVARWPGPIMAASVGLVLVLTVPLIGMQTGWNEPSATPAGVESNRGYAAMDRHFAANQLLPDMVTVEADHDLRNPAGLLAVERVSRALMAIPGVRGVQSASRPAGAVPDEATLSHQSGLLGEQLGAGVDALAERLLRVSDVDAVLSQVSAAMDQLGGGLAGGASGLREINSAAADMRSGMDGLRRDVETLSGYLDPLRGFVDNTPDCAVNPICSVAARVVGPVDDVARSSAELIDGAVKLASGSGTATAALAGLPAAVASMREVLDQARAATGELRAVVDALPSQLRELTAYLRAVAGDFQGSAAGGFYLPARALSDPRYAEVLRTLMSPDGRATLLLVYGDGQEWGADGAQRAELIETAVREATKEGTLTPVSVHVAGVGPATRDLQALVRGDIVLLVTATLALIFAIVAVMLRSPVAALVVVGTVIVSYASALGVCVLLWQHLFGRPLHWAVAPMAFIALVAVGTDYNLLLALRIKEEARAGIGTGMVRAFAGTGGVVTTAGIIFGVTMLALVGSTVLSIAQVGVTVCVGLLLDTLIVRTFVMPSMVRLLGRWFWWPARIGARAAAPHAEYSGEVTTRQRHAGKGRTTRREHVLP</sequence>
<reference evidence="1" key="1">
    <citation type="submission" date="2018-11" db="EMBL/GenBank/DDBJ databases">
        <authorList>
            <person name="Sattar A."/>
            <person name="Zunita Z."/>
            <person name="Jalila A."/>
            <person name="Saleha A.A."/>
        </authorList>
    </citation>
    <scope>NUCLEOTIDE SEQUENCE</scope>
    <source>
        <strain evidence="1">F12-74</strain>
    </source>
</reference>